<proteinExistence type="inferred from homology"/>
<dbReference type="GO" id="GO:0051607">
    <property type="term" value="P:defense response to virus"/>
    <property type="evidence" value="ECO:0007669"/>
    <property type="project" value="UniProtKB-KW"/>
</dbReference>
<gene>
    <name evidence="6" type="ORF">BGC33_03485</name>
</gene>
<protein>
    <recommendedName>
        <fullName evidence="5">CRISPR type III-B/RAMP module-associated protein Cmr5</fullName>
    </recommendedName>
</protein>
<evidence type="ECO:0000256" key="4">
    <source>
        <dbReference type="ARBA" id="ARBA00023118"/>
    </source>
</evidence>
<evidence type="ECO:0000313" key="6">
    <source>
        <dbReference type="EMBL" id="OIR24414.1"/>
    </source>
</evidence>
<comment type="similarity">
    <text evidence="2">Belongs to the CRISPR system Cmr5 family.</text>
</comment>
<organism evidence="6 7">
    <name type="scientific">Bathymodiolus thermophilus thioautotrophic gill symbiont</name>
    <dbReference type="NCBI Taxonomy" id="2360"/>
    <lineage>
        <taxon>Bacteria</taxon>
        <taxon>Pseudomonadati</taxon>
        <taxon>Pseudomonadota</taxon>
        <taxon>Gammaproteobacteria</taxon>
        <taxon>sulfur-oxidizing symbionts</taxon>
    </lineage>
</organism>
<comment type="caution">
    <text evidence="6">The sequence shown here is derived from an EMBL/GenBank/DDBJ whole genome shotgun (WGS) entry which is preliminary data.</text>
</comment>
<dbReference type="EMBL" id="MIQH01000683">
    <property type="protein sequence ID" value="OIR24414.1"/>
    <property type="molecule type" value="Genomic_DNA"/>
</dbReference>
<name>A0A1J5U6G9_9GAMM</name>
<dbReference type="SUPFAM" id="SSF158568">
    <property type="entry name" value="AF1862-like"/>
    <property type="match status" value="1"/>
</dbReference>
<dbReference type="GO" id="GO:0005737">
    <property type="term" value="C:cytoplasm"/>
    <property type="evidence" value="ECO:0007669"/>
    <property type="project" value="UniProtKB-SubCell"/>
</dbReference>
<dbReference type="InterPro" id="IPR010160">
    <property type="entry name" value="CRISPR-assoc_prot_Cmr5"/>
</dbReference>
<sequence>MIGKTENLGMRNEELKLQKEYKSYVASLPANILQNGFGQAMAMELSAKGMHKQLYEHIENWLCKANDNPNSPYKDVENNNNLITAITENNQTLYIQAQIEAMAYLEWLKKFAVAYLKGE</sequence>
<evidence type="ECO:0000313" key="7">
    <source>
        <dbReference type="Proteomes" id="UP000182798"/>
    </source>
</evidence>
<keyword evidence="4" id="KW-0051">Antiviral defense</keyword>
<evidence type="ECO:0000256" key="5">
    <source>
        <dbReference type="ARBA" id="ARBA00030001"/>
    </source>
</evidence>
<comment type="subcellular location">
    <subcellularLocation>
        <location evidence="1">Cytoplasm</location>
    </subcellularLocation>
</comment>
<keyword evidence="3" id="KW-0963">Cytoplasm</keyword>
<dbReference type="Pfam" id="PF09701">
    <property type="entry name" value="Cas_Cmr5"/>
    <property type="match status" value="1"/>
</dbReference>
<accession>A0A1J5U6G9</accession>
<dbReference type="AlphaFoldDB" id="A0A1J5U6G9"/>
<dbReference type="InterPro" id="IPR023101">
    <property type="entry name" value="AF1862-like_dom_sf"/>
</dbReference>
<evidence type="ECO:0000256" key="3">
    <source>
        <dbReference type="ARBA" id="ARBA00022490"/>
    </source>
</evidence>
<dbReference type="NCBIfam" id="TIGR01881">
    <property type="entry name" value="cas_Cmr5"/>
    <property type="match status" value="1"/>
</dbReference>
<dbReference type="Proteomes" id="UP000182798">
    <property type="component" value="Unassembled WGS sequence"/>
</dbReference>
<evidence type="ECO:0000256" key="1">
    <source>
        <dbReference type="ARBA" id="ARBA00004496"/>
    </source>
</evidence>
<reference evidence="7" key="1">
    <citation type="submission" date="2016-09" db="EMBL/GenBank/DDBJ databases">
        <title>Genome Sequence of Bathymodiolus thermophilus sulfur-oxidizing gill endosymbiont.</title>
        <authorList>
            <person name="Ponnudurai R."/>
            <person name="Kleiner M."/>
            <person name="Sayavedra L."/>
            <person name="Thuermer A."/>
            <person name="Felbeck H."/>
            <person name="Schlueter R."/>
            <person name="Schweder T."/>
            <person name="Markert S."/>
        </authorList>
    </citation>
    <scope>NUCLEOTIDE SEQUENCE [LARGE SCALE GENOMIC DNA]</scope>
    <source>
        <strain evidence="7">BAT/CrabSpa'14</strain>
    </source>
</reference>
<dbReference type="Gene3D" id="1.10.520.30">
    <property type="entry name" value="AF1862-like domain"/>
    <property type="match status" value="1"/>
</dbReference>
<evidence type="ECO:0000256" key="2">
    <source>
        <dbReference type="ARBA" id="ARBA00006161"/>
    </source>
</evidence>